<sequence>MSAAEEVKFSMKVLIHKENSKVLFAEVGGDLADILISFLTLPLGTIVRLLVKHYGDDAPVIGSLNTLYKGLSDLDVNSFWTKTRKLMLLNPKNPFENHVGKLKLNIDDTEPIKYFACDFLKCTRTKYPVTVSMYCNTDTCACGRLINKEIDLKSIDSKQVGVFTKDTASFIISDDLHMVPNLIGSGLQILNNLGINGTDMIEEKTGSLVSRTPLTDLIFHRTQIVTNTVNSGPGTVIGQSATTSNSKNMNVKIIVQKSTCKVLLAQTREDFVDSVFSMLAIPLGGALSLTGGDSFLGSIHNLYRSFTSLSVDWHVESQFNTTQLPPKYLSKHQVFPLTEPPLYCFTSWNGYGYTRHLSSDNKSYSLANEKIHSVDLPDPKGKGSYVKGPAMFTVSDDLVVTQISAISSFSILNRLNVPLSDIEEYVVDIGIEEALSILKASLSSTSALNNGLQPFLKRHFKKPKQEN</sequence>
<dbReference type="EMBL" id="JBJXBP010000002">
    <property type="protein sequence ID" value="KAL3845129.1"/>
    <property type="molecule type" value="Genomic_DNA"/>
</dbReference>
<organism evidence="1 2">
    <name type="scientific">Penstemon smallii</name>
    <dbReference type="NCBI Taxonomy" id="265156"/>
    <lineage>
        <taxon>Eukaryota</taxon>
        <taxon>Viridiplantae</taxon>
        <taxon>Streptophyta</taxon>
        <taxon>Embryophyta</taxon>
        <taxon>Tracheophyta</taxon>
        <taxon>Spermatophyta</taxon>
        <taxon>Magnoliopsida</taxon>
        <taxon>eudicotyledons</taxon>
        <taxon>Gunneridae</taxon>
        <taxon>Pentapetalae</taxon>
        <taxon>asterids</taxon>
        <taxon>lamiids</taxon>
        <taxon>Lamiales</taxon>
        <taxon>Plantaginaceae</taxon>
        <taxon>Cheloneae</taxon>
        <taxon>Penstemon</taxon>
    </lineage>
</organism>
<evidence type="ECO:0000313" key="2">
    <source>
        <dbReference type="Proteomes" id="UP001634393"/>
    </source>
</evidence>
<reference evidence="1 2" key="1">
    <citation type="submission" date="2024-12" db="EMBL/GenBank/DDBJ databases">
        <title>The unique morphological basis and parallel evolutionary history of personate flowers in Penstemon.</title>
        <authorList>
            <person name="Depatie T.H."/>
            <person name="Wessinger C.A."/>
        </authorList>
    </citation>
    <scope>NUCLEOTIDE SEQUENCE [LARGE SCALE GENOMIC DNA]</scope>
    <source>
        <strain evidence="1">WTNN_2</strain>
        <tissue evidence="1">Leaf</tissue>
    </source>
</reference>
<keyword evidence="2" id="KW-1185">Reference proteome</keyword>
<evidence type="ECO:0000313" key="1">
    <source>
        <dbReference type="EMBL" id="KAL3845129.1"/>
    </source>
</evidence>
<name>A0ABD3U6M7_9LAMI</name>
<gene>
    <name evidence="1" type="ORF">ACJIZ3_002532</name>
</gene>
<evidence type="ECO:0008006" key="3">
    <source>
        <dbReference type="Google" id="ProtNLM"/>
    </source>
</evidence>
<proteinExistence type="predicted"/>
<dbReference type="PANTHER" id="PTHR33103">
    <property type="entry name" value="OS01G0153900 PROTEIN"/>
    <property type="match status" value="1"/>
</dbReference>
<dbReference type="Pfam" id="PF05056">
    <property type="entry name" value="DUF674"/>
    <property type="match status" value="1"/>
</dbReference>
<comment type="caution">
    <text evidence="1">The sequence shown here is derived from an EMBL/GenBank/DDBJ whole genome shotgun (WGS) entry which is preliminary data.</text>
</comment>
<dbReference type="Proteomes" id="UP001634393">
    <property type="component" value="Unassembled WGS sequence"/>
</dbReference>
<dbReference type="AlphaFoldDB" id="A0ABD3U6M7"/>
<dbReference type="PANTHER" id="PTHR33103:SF27">
    <property type="entry name" value="OS04G0594700 PROTEIN"/>
    <property type="match status" value="1"/>
</dbReference>
<accession>A0ABD3U6M7</accession>
<dbReference type="InterPro" id="IPR007750">
    <property type="entry name" value="DUF674"/>
</dbReference>
<protein>
    <recommendedName>
        <fullName evidence="3">DUF674 family protein</fullName>
    </recommendedName>
</protein>